<dbReference type="Proteomes" id="UP000601435">
    <property type="component" value="Unassembled WGS sequence"/>
</dbReference>
<protein>
    <submittedName>
        <fullName evidence="1">SLC38A6 protein</fullName>
    </submittedName>
</protein>
<dbReference type="OrthoDB" id="443202at2759"/>
<accession>A0A812RTQ9</accession>
<gene>
    <name evidence="1" type="primary">SLC38A6</name>
    <name evidence="1" type="ORF">SNEC2469_LOCUS12460</name>
</gene>
<dbReference type="EMBL" id="CAJNJA010019751">
    <property type="protein sequence ID" value="CAE7450119.1"/>
    <property type="molecule type" value="Genomic_DNA"/>
</dbReference>
<comment type="caution">
    <text evidence="1">The sequence shown here is derived from an EMBL/GenBank/DDBJ whole genome shotgun (WGS) entry which is preliminary data.</text>
</comment>
<proteinExistence type="predicted"/>
<reference evidence="1" key="1">
    <citation type="submission" date="2021-02" db="EMBL/GenBank/DDBJ databases">
        <authorList>
            <person name="Dougan E. K."/>
            <person name="Rhodes N."/>
            <person name="Thang M."/>
            <person name="Chan C."/>
        </authorList>
    </citation>
    <scope>NUCLEOTIDE SEQUENCE</scope>
</reference>
<sequence>MSSNGRKDVSNSIFLPAEQSQLCTLCDSFGGGGGDGTPGCPGVPTTTVAPPTFSPRCAWAQTGYEQSGGNAAGSYFVQLAECPIDGSSLATTRYIANRAGATNYQVPTDFEEVCLMFYEKRSGSANCRTVCEQLGSTCNRVLAAIGASGTDKCETAVSNTNDGNCGYDDENADDVQTFNDQICACNIPPGGLNDNPAPGENLDDIDDQTQADATDACTDGWLDGVTLPDPIPVDLSDLSEKQFALWSCIIDWSLADPQDRPDIVELTEEQNPTLPITPCASSDGTLPEAGAEPCRIKFLVAQAGALHQSVAFRPAPMDLRRDLQPTIAIASMPSDLRWISGNCGLIKFLVAQAGALHQSVAFRPAPMDLRRDLQPTIAIASMPSDLRWISGNCGLIKFLVAQTGALHQSVAFRPAPMDLRRRRKGQYYNDNGNGYYAGSPELIATEESEDSAFMQQEAYCENDDECEEEELGAETEL</sequence>
<dbReference type="AlphaFoldDB" id="A0A812RTQ9"/>
<evidence type="ECO:0000313" key="2">
    <source>
        <dbReference type="Proteomes" id="UP000601435"/>
    </source>
</evidence>
<organism evidence="1 2">
    <name type="scientific">Symbiodinium necroappetens</name>
    <dbReference type="NCBI Taxonomy" id="1628268"/>
    <lineage>
        <taxon>Eukaryota</taxon>
        <taxon>Sar</taxon>
        <taxon>Alveolata</taxon>
        <taxon>Dinophyceae</taxon>
        <taxon>Suessiales</taxon>
        <taxon>Symbiodiniaceae</taxon>
        <taxon>Symbiodinium</taxon>
    </lineage>
</organism>
<keyword evidence="2" id="KW-1185">Reference proteome</keyword>
<name>A0A812RTQ9_9DINO</name>
<evidence type="ECO:0000313" key="1">
    <source>
        <dbReference type="EMBL" id="CAE7450119.1"/>
    </source>
</evidence>